<dbReference type="InterPro" id="IPR013785">
    <property type="entry name" value="Aldolase_TIM"/>
</dbReference>
<dbReference type="Gene3D" id="3.20.20.70">
    <property type="entry name" value="Aldolase class I"/>
    <property type="match status" value="1"/>
</dbReference>
<dbReference type="Pfam" id="PF14509">
    <property type="entry name" value="GH97_C"/>
    <property type="match status" value="1"/>
</dbReference>
<dbReference type="EMBL" id="FNUV01000001">
    <property type="protein sequence ID" value="SEF45467.1"/>
    <property type="molecule type" value="Genomic_DNA"/>
</dbReference>
<comment type="subunit">
    <text evidence="2">Monomer.</text>
</comment>
<reference evidence="10 11" key="1">
    <citation type="submission" date="2016-10" db="EMBL/GenBank/DDBJ databases">
        <authorList>
            <person name="de Groot N.N."/>
        </authorList>
    </citation>
    <scope>NUCLEOTIDE SEQUENCE [LARGE SCALE GENOMIC DNA]</scope>
    <source>
        <strain evidence="10 11">AR32</strain>
    </source>
</reference>
<evidence type="ECO:0000256" key="2">
    <source>
        <dbReference type="ARBA" id="ARBA00011245"/>
    </source>
</evidence>
<dbReference type="InterPro" id="IPR029486">
    <property type="entry name" value="GH97_N"/>
</dbReference>
<dbReference type="InterPro" id="IPR013780">
    <property type="entry name" value="Glyco_hydro_b"/>
</dbReference>
<dbReference type="Pfam" id="PF10566">
    <property type="entry name" value="Glyco_hydro_97"/>
    <property type="match status" value="1"/>
</dbReference>
<evidence type="ECO:0000259" key="9">
    <source>
        <dbReference type="Pfam" id="PF14509"/>
    </source>
</evidence>
<dbReference type="InterPro" id="IPR029483">
    <property type="entry name" value="GH97_C"/>
</dbReference>
<feature type="signal peptide" evidence="6">
    <location>
        <begin position="1"/>
        <end position="20"/>
    </location>
</feature>
<protein>
    <submittedName>
        <fullName evidence="10">Glycosyl-hydrolase 97 C-terminal, oligomerisation</fullName>
    </submittedName>
</protein>
<dbReference type="GO" id="GO:0030246">
    <property type="term" value="F:carbohydrate binding"/>
    <property type="evidence" value="ECO:0007669"/>
    <property type="project" value="InterPro"/>
</dbReference>
<dbReference type="InterPro" id="IPR017853">
    <property type="entry name" value="GH"/>
</dbReference>
<evidence type="ECO:0000256" key="1">
    <source>
        <dbReference type="ARBA" id="ARBA00001913"/>
    </source>
</evidence>
<evidence type="ECO:0000256" key="4">
    <source>
        <dbReference type="ARBA" id="ARBA00022837"/>
    </source>
</evidence>
<dbReference type="Proteomes" id="UP000236735">
    <property type="component" value="Unassembled WGS sequence"/>
</dbReference>
<dbReference type="Gene3D" id="2.70.98.10">
    <property type="match status" value="1"/>
</dbReference>
<feature type="chain" id="PRO_5009283687" evidence="6">
    <location>
        <begin position="21"/>
        <end position="655"/>
    </location>
</feature>
<dbReference type="AlphaFoldDB" id="A0A1H5S6L8"/>
<evidence type="ECO:0000256" key="6">
    <source>
        <dbReference type="SAM" id="SignalP"/>
    </source>
</evidence>
<dbReference type="InterPro" id="IPR052720">
    <property type="entry name" value="Glycosyl_hydrolase_97"/>
</dbReference>
<dbReference type="RefSeq" id="WP_103915060.1">
    <property type="nucleotide sequence ID" value="NZ_FNUV01000001.1"/>
</dbReference>
<comment type="cofactor">
    <cofactor evidence="1">
        <name>Ca(2+)</name>
        <dbReference type="ChEBI" id="CHEBI:29108"/>
    </cofactor>
</comment>
<evidence type="ECO:0000256" key="5">
    <source>
        <dbReference type="ARBA" id="ARBA00023295"/>
    </source>
</evidence>
<keyword evidence="6" id="KW-0732">Signal</keyword>
<sequence length="655" mass="73186">MNKKLLSLGLLFVSALTAMAQTTSVSSPDGKLQVSIDCKDGQALYTVSYDGKAMLTPSALGLKADIGDFSQGLKLKDSKQGSVDKTYTMTRTKTATSHFVANQLDVQFENADGLPLEVTFLVSNNDIAFRYTLKQAKRRDVRTAVIQGETTGFNFPETATSFICPQSKPMVGFAQTKPSYEEEYTPDAALNTPSAFGEGYTFPCLFHIGNDGWVQVSETGTNGKYVGCHLSDYEQGKGYTIAFPNPKEMKGMGGNGAAISLPGSTPWRTLTVASTLEPIVETTISYDVVEPLYEAKTDYRPGRYTWGWLIWQDNSTIYEDQVKMIDVAAQMGYEYCLVDALWDTQIGRDRVEELSKYAQSKGVRLLLWYNSNGTWNDAPQGPHDGMNSAIAREREMSWMEKIGVAGIKVDFFGSDKQPMMQLYEDILADANRHQLQVIFHGCTLPRGWERMYPNFVASEAFLASENVFFTEYHAKKEGFELTMHPFSRNAVAAADWGGVMMNHHLSRDNKSRHQRYTSDIFEMASAIVIQTSVNCVAIYPNNLEELPQFELDFLREIPTTWEESQFIDGYPTKYVVMARRTGDRWYVAGLNGTQEKKTLTLQLPMLAGKTVRYYTDKPQKKGEILPASELKTLKVNANGEAKVTIQPMGGIILAE</sequence>
<evidence type="ECO:0000259" key="8">
    <source>
        <dbReference type="Pfam" id="PF14508"/>
    </source>
</evidence>
<evidence type="ECO:0000256" key="3">
    <source>
        <dbReference type="ARBA" id="ARBA00022801"/>
    </source>
</evidence>
<keyword evidence="4" id="KW-0106">Calcium</keyword>
<proteinExistence type="predicted"/>
<feature type="domain" description="Glycosyl-hydrolase 97 catalytic" evidence="7">
    <location>
        <begin position="319"/>
        <end position="460"/>
    </location>
</feature>
<feature type="domain" description="Glycosyl-hydrolase 97 N-terminal" evidence="8">
    <location>
        <begin position="25"/>
        <end position="291"/>
    </location>
</feature>
<keyword evidence="3 10" id="KW-0378">Hydrolase</keyword>
<evidence type="ECO:0000259" key="7">
    <source>
        <dbReference type="Pfam" id="PF10566"/>
    </source>
</evidence>
<keyword evidence="5" id="KW-0326">Glycosidase</keyword>
<dbReference type="SUPFAM" id="SSF51445">
    <property type="entry name" value="(Trans)glycosidases"/>
    <property type="match status" value="1"/>
</dbReference>
<dbReference type="GO" id="GO:0016798">
    <property type="term" value="F:hydrolase activity, acting on glycosyl bonds"/>
    <property type="evidence" value="ECO:0007669"/>
    <property type="project" value="UniProtKB-KW"/>
</dbReference>
<dbReference type="PANTHER" id="PTHR35803">
    <property type="entry name" value="GLUCAN 1,4-ALPHA-GLUCOSIDASE SUSB-RELATED"/>
    <property type="match status" value="1"/>
</dbReference>
<dbReference type="Gene3D" id="2.60.40.1180">
    <property type="entry name" value="Golgi alpha-mannosidase II"/>
    <property type="match status" value="1"/>
</dbReference>
<feature type="domain" description="Glycosyl-hydrolase 97 C-terminal oligomerisation" evidence="9">
    <location>
        <begin position="560"/>
        <end position="652"/>
    </location>
</feature>
<organism evidence="10 11">
    <name type="scientific">Xylanibacter ruminicola</name>
    <name type="common">Prevotella ruminicola</name>
    <dbReference type="NCBI Taxonomy" id="839"/>
    <lineage>
        <taxon>Bacteria</taxon>
        <taxon>Pseudomonadati</taxon>
        <taxon>Bacteroidota</taxon>
        <taxon>Bacteroidia</taxon>
        <taxon>Bacteroidales</taxon>
        <taxon>Prevotellaceae</taxon>
        <taxon>Xylanibacter</taxon>
    </lineage>
</organism>
<dbReference type="InterPro" id="IPR019563">
    <property type="entry name" value="GH97_catalytic"/>
</dbReference>
<gene>
    <name evidence="10" type="ORF">SAMN05216354_0509</name>
</gene>
<evidence type="ECO:0000313" key="10">
    <source>
        <dbReference type="EMBL" id="SEF45467.1"/>
    </source>
</evidence>
<dbReference type="Pfam" id="PF14508">
    <property type="entry name" value="GH97_N"/>
    <property type="match status" value="1"/>
</dbReference>
<evidence type="ECO:0000313" key="11">
    <source>
        <dbReference type="Proteomes" id="UP000236735"/>
    </source>
</evidence>
<accession>A0A1H5S6L8</accession>
<dbReference type="InterPro" id="IPR014718">
    <property type="entry name" value="GH-type_carb-bd"/>
</dbReference>
<name>A0A1H5S6L8_XYLRU</name>
<dbReference type="PANTHER" id="PTHR35803:SF2">
    <property type="entry name" value="RETAINING ALPHA-GALACTOSIDASE"/>
    <property type="match status" value="1"/>
</dbReference>